<keyword evidence="5" id="KW-0067">ATP-binding</keyword>
<dbReference type="InterPro" id="IPR025110">
    <property type="entry name" value="AMP-bd_C"/>
</dbReference>
<dbReference type="CDD" id="cd05972">
    <property type="entry name" value="MACS_like"/>
    <property type="match status" value="1"/>
</dbReference>
<dbReference type="GO" id="GO:0006633">
    <property type="term" value="P:fatty acid biosynthetic process"/>
    <property type="evidence" value="ECO:0007669"/>
    <property type="project" value="TreeGrafter"/>
</dbReference>
<sequence length="531" mass="59940">MQKADLFAPEQYNIVSEIEKYSDNPTKKAILYHNTDGEDITVTYQQLIQQANKVGNVLKSHGLSKGDKIIIMMPRTIATYELYIAALKLGIAIIPCSEMLRTKDLQYRITHGEIDAVMVYEPFTKEFEDIKEYNDLIKFVVAGQKSDWINLDEEKEQASDTLETANTSRDDMAILSYTSGTTGNPKAVTHSHGWGFAHLQMAPKHWLCIKEDDLVWATAAPGWQKWVWSPFLSVLGSGATAFVFNGRFSPETYLTLLQRYEINVLCCTPTEYRMMAKLQNLEQYDLSHLHSAVSAGEPLNREVVEQFNKHFDITVRDGYGQTESTLLIGFLKDTPQRIGSMGKGIPGSYVTVVDDEGNEVPANTKGNIAVPLDLPALFKGYYKEPERTAKAQAGTYYITGDLAHIDEDGYFWFEGRRDDIIISSGYTIGPFEVEDALTNHPAVKECAVVAKPHDIRGNIVKAFVILQPGYTAEDTLVKELQQFVKNEVAPYKYPREIEFVEDLPKTNSGKIRRVELRDAELAKYQQQNDEQ</sequence>
<gene>
    <name evidence="9" type="ORF">SS7213T_09819</name>
</gene>
<feature type="domain" description="AMP-binding enzyme C-terminal" evidence="8">
    <location>
        <begin position="432"/>
        <end position="510"/>
    </location>
</feature>
<evidence type="ECO:0000259" key="8">
    <source>
        <dbReference type="Pfam" id="PF13193"/>
    </source>
</evidence>
<dbReference type="GO" id="GO:0006637">
    <property type="term" value="P:acyl-CoA metabolic process"/>
    <property type="evidence" value="ECO:0007669"/>
    <property type="project" value="TreeGrafter"/>
</dbReference>
<dbReference type="GO" id="GO:0004321">
    <property type="term" value="F:fatty-acyl-CoA synthase activity"/>
    <property type="evidence" value="ECO:0007669"/>
    <property type="project" value="TreeGrafter"/>
</dbReference>
<dbReference type="FunFam" id="3.30.300.30:FF:000005">
    <property type="entry name" value="Acyl-coenzyme A synthetase ACSM5, mitochondrial"/>
    <property type="match status" value="1"/>
</dbReference>
<dbReference type="GO" id="GO:0016405">
    <property type="term" value="F:CoA-ligase activity"/>
    <property type="evidence" value="ECO:0007669"/>
    <property type="project" value="UniProtKB-ARBA"/>
</dbReference>
<organism evidence="9 10">
    <name type="scientific">Staphylococcus simiae CCM 7213 = CCUG 51256</name>
    <dbReference type="NCBI Taxonomy" id="911238"/>
    <lineage>
        <taxon>Bacteria</taxon>
        <taxon>Bacillati</taxon>
        <taxon>Bacillota</taxon>
        <taxon>Bacilli</taxon>
        <taxon>Bacillales</taxon>
        <taxon>Staphylococcaceae</taxon>
        <taxon>Staphylococcus</taxon>
    </lineage>
</organism>
<dbReference type="RefSeq" id="WP_002464654.1">
    <property type="nucleotide sequence ID" value="NZ_AEUN01000483.1"/>
</dbReference>
<comment type="similarity">
    <text evidence="1">Belongs to the ATP-dependent AMP-binding enzyme family.</text>
</comment>
<name>G5JKF2_9STAP</name>
<dbReference type="FunFam" id="3.40.50.12780:FF:000032">
    <property type="entry name" value="Acyl--CoA ligase"/>
    <property type="match status" value="1"/>
</dbReference>
<dbReference type="AlphaFoldDB" id="G5JKF2"/>
<evidence type="ECO:0000256" key="4">
    <source>
        <dbReference type="ARBA" id="ARBA00022741"/>
    </source>
</evidence>
<dbReference type="InterPro" id="IPR020845">
    <property type="entry name" value="AMP-binding_CS"/>
</dbReference>
<evidence type="ECO:0000256" key="5">
    <source>
        <dbReference type="ARBA" id="ARBA00022840"/>
    </source>
</evidence>
<dbReference type="Gene3D" id="3.30.300.30">
    <property type="match status" value="1"/>
</dbReference>
<dbReference type="InterPro" id="IPR045851">
    <property type="entry name" value="AMP-bd_C_sf"/>
</dbReference>
<keyword evidence="3 9" id="KW-0436">Ligase</keyword>
<evidence type="ECO:0000256" key="6">
    <source>
        <dbReference type="ARBA" id="ARBA00032875"/>
    </source>
</evidence>
<dbReference type="PATRIC" id="fig|911238.3.peg.1714"/>
<dbReference type="InterPro" id="IPR051087">
    <property type="entry name" value="Mitochondrial_ACSM"/>
</dbReference>
<dbReference type="Gene3D" id="3.40.50.12780">
    <property type="entry name" value="N-terminal domain of ligase-like"/>
    <property type="match status" value="1"/>
</dbReference>
<dbReference type="GO" id="GO:0015645">
    <property type="term" value="F:fatty acid ligase activity"/>
    <property type="evidence" value="ECO:0007669"/>
    <property type="project" value="TreeGrafter"/>
</dbReference>
<reference evidence="9 10" key="1">
    <citation type="journal article" date="2012" name="BMC Genomics">
        <title>Comparative genomic analysis of the genus Staphylococcus including Staphylococcus aureus and its newly described sister species Staphylococcus simiae.</title>
        <authorList>
            <person name="Suzuki H."/>
            <person name="Lefebure T."/>
            <person name="Pavinski Bitar P."/>
            <person name="Stanhope M.J."/>
        </authorList>
    </citation>
    <scope>NUCLEOTIDE SEQUENCE [LARGE SCALE GENOMIC DNA]</scope>
    <source>
        <strain evidence="9 10">CCM 7213</strain>
    </source>
</reference>
<keyword evidence="4" id="KW-0547">Nucleotide-binding</keyword>
<dbReference type="Pfam" id="PF13193">
    <property type="entry name" value="AMP-binding_C"/>
    <property type="match status" value="1"/>
</dbReference>
<protein>
    <recommendedName>
        <fullName evidence="2">Putative long chain fatty acid-CoA ligase VraA</fullName>
    </recommendedName>
    <alternativeName>
        <fullName evidence="6">Acyl-CoA synthetase</fullName>
    </alternativeName>
</protein>
<evidence type="ECO:0000259" key="7">
    <source>
        <dbReference type="Pfam" id="PF00501"/>
    </source>
</evidence>
<feature type="domain" description="AMP-dependent synthetase/ligase" evidence="7">
    <location>
        <begin position="24"/>
        <end position="382"/>
    </location>
</feature>
<evidence type="ECO:0000256" key="1">
    <source>
        <dbReference type="ARBA" id="ARBA00006432"/>
    </source>
</evidence>
<dbReference type="OrthoDB" id="9778383at2"/>
<evidence type="ECO:0000256" key="3">
    <source>
        <dbReference type="ARBA" id="ARBA00022598"/>
    </source>
</evidence>
<evidence type="ECO:0000313" key="10">
    <source>
        <dbReference type="Proteomes" id="UP000005413"/>
    </source>
</evidence>
<dbReference type="PROSITE" id="PS00455">
    <property type="entry name" value="AMP_BINDING"/>
    <property type="match status" value="1"/>
</dbReference>
<comment type="caution">
    <text evidence="9">The sequence shown here is derived from an EMBL/GenBank/DDBJ whole genome shotgun (WGS) entry which is preliminary data.</text>
</comment>
<evidence type="ECO:0000313" key="9">
    <source>
        <dbReference type="EMBL" id="EHJ07323.1"/>
    </source>
</evidence>
<proteinExistence type="inferred from homology"/>
<dbReference type="InterPro" id="IPR042099">
    <property type="entry name" value="ANL_N_sf"/>
</dbReference>
<dbReference type="EMBL" id="AEUN01000483">
    <property type="protein sequence ID" value="EHJ07323.1"/>
    <property type="molecule type" value="Genomic_DNA"/>
</dbReference>
<dbReference type="Pfam" id="PF00501">
    <property type="entry name" value="AMP-binding"/>
    <property type="match status" value="1"/>
</dbReference>
<accession>G5JKF2</accession>
<dbReference type="Proteomes" id="UP000005413">
    <property type="component" value="Unassembled WGS sequence"/>
</dbReference>
<dbReference type="PANTHER" id="PTHR43605:SF10">
    <property type="entry name" value="ACYL-COA SYNTHETASE MEDIUM CHAIN FAMILY MEMBER 3"/>
    <property type="match status" value="1"/>
</dbReference>
<evidence type="ECO:0000256" key="2">
    <source>
        <dbReference type="ARBA" id="ARBA00017625"/>
    </source>
</evidence>
<dbReference type="PANTHER" id="PTHR43605">
    <property type="entry name" value="ACYL-COENZYME A SYNTHETASE"/>
    <property type="match status" value="1"/>
</dbReference>
<keyword evidence="10" id="KW-1185">Reference proteome</keyword>
<dbReference type="SUPFAM" id="SSF56801">
    <property type="entry name" value="Acetyl-CoA synthetase-like"/>
    <property type="match status" value="1"/>
</dbReference>
<dbReference type="NCBIfam" id="NF047394">
    <property type="entry name" value="AcylCoAsynMbcS"/>
    <property type="match status" value="1"/>
</dbReference>
<dbReference type="InterPro" id="IPR000873">
    <property type="entry name" value="AMP-dep_synth/lig_dom"/>
</dbReference>
<dbReference type="GO" id="GO:0005524">
    <property type="term" value="F:ATP binding"/>
    <property type="evidence" value="ECO:0007669"/>
    <property type="project" value="UniProtKB-KW"/>
</dbReference>